<evidence type="ECO:0000313" key="3">
    <source>
        <dbReference type="EMBL" id="CAF4372750.1"/>
    </source>
</evidence>
<feature type="non-terminal residue" evidence="3">
    <location>
        <position position="1"/>
    </location>
</feature>
<reference evidence="3" key="1">
    <citation type="submission" date="2021-02" db="EMBL/GenBank/DDBJ databases">
        <authorList>
            <person name="Nowell W R."/>
        </authorList>
    </citation>
    <scope>NUCLEOTIDE SEQUENCE</scope>
</reference>
<accession>A0A820MF53</accession>
<dbReference type="PANTHER" id="PTHR22826">
    <property type="entry name" value="RHO GUANINE EXCHANGE FACTOR-RELATED"/>
    <property type="match status" value="1"/>
</dbReference>
<dbReference type="Proteomes" id="UP000663844">
    <property type="component" value="Unassembled WGS sequence"/>
</dbReference>
<dbReference type="GO" id="GO:0005737">
    <property type="term" value="C:cytoplasm"/>
    <property type="evidence" value="ECO:0007669"/>
    <property type="project" value="TreeGrafter"/>
</dbReference>
<gene>
    <name evidence="3" type="ORF">OXD698_LOCUS49932</name>
</gene>
<dbReference type="Gene3D" id="1.20.58.60">
    <property type="match status" value="1"/>
</dbReference>
<dbReference type="EMBL" id="CAJOAZ010023143">
    <property type="protein sequence ID" value="CAF4372750.1"/>
    <property type="molecule type" value="Genomic_DNA"/>
</dbReference>
<sequence>SANFDNKLLNVLFDEHDLYRKEVLEASLDTINEGQRLLECIKHLGSLNESINQHSIVAACFEIEHLLGIHHEERQKFEDEWERNRKILSEYIQMSEIKHDIDQILSWLQERGQSYLENTDLGRTLDDNKRLQNIHNEIEHESQVICLNKLFFELI</sequence>
<dbReference type="InterPro" id="IPR056701">
    <property type="entry name" value="DUF7799"/>
</dbReference>
<proteinExistence type="predicted"/>
<dbReference type="PANTHER" id="PTHR22826:SF106">
    <property type="entry name" value="TRIO, ISOFORM A"/>
    <property type="match status" value="1"/>
</dbReference>
<dbReference type="InterPro" id="IPR051336">
    <property type="entry name" value="RhoGEF_Guanine_NuclExch_SF"/>
</dbReference>
<evidence type="ECO:0000256" key="1">
    <source>
        <dbReference type="ARBA" id="ARBA00022658"/>
    </source>
</evidence>
<dbReference type="AlphaFoldDB" id="A0A820MF53"/>
<protein>
    <recommendedName>
        <fullName evidence="2">DUF7799 domain-containing protein</fullName>
    </recommendedName>
</protein>
<comment type="caution">
    <text evidence="3">The sequence shown here is derived from an EMBL/GenBank/DDBJ whole genome shotgun (WGS) entry which is preliminary data.</text>
</comment>
<name>A0A820MF53_9BILA</name>
<feature type="domain" description="DUF7799" evidence="2">
    <location>
        <begin position="11"/>
        <end position="87"/>
    </location>
</feature>
<dbReference type="GO" id="GO:0005085">
    <property type="term" value="F:guanyl-nucleotide exchange factor activity"/>
    <property type="evidence" value="ECO:0007669"/>
    <property type="project" value="UniProtKB-KW"/>
</dbReference>
<dbReference type="Pfam" id="PF25075">
    <property type="entry name" value="DUF7799"/>
    <property type="match status" value="1"/>
</dbReference>
<keyword evidence="1" id="KW-0344">Guanine-nucleotide releasing factor</keyword>
<dbReference type="GO" id="GO:0019898">
    <property type="term" value="C:extrinsic component of membrane"/>
    <property type="evidence" value="ECO:0007669"/>
    <property type="project" value="TreeGrafter"/>
</dbReference>
<evidence type="ECO:0000313" key="4">
    <source>
        <dbReference type="Proteomes" id="UP000663844"/>
    </source>
</evidence>
<organism evidence="3 4">
    <name type="scientific">Adineta steineri</name>
    <dbReference type="NCBI Taxonomy" id="433720"/>
    <lineage>
        <taxon>Eukaryota</taxon>
        <taxon>Metazoa</taxon>
        <taxon>Spiralia</taxon>
        <taxon>Gnathifera</taxon>
        <taxon>Rotifera</taxon>
        <taxon>Eurotatoria</taxon>
        <taxon>Bdelloidea</taxon>
        <taxon>Adinetida</taxon>
        <taxon>Adinetidae</taxon>
        <taxon>Adineta</taxon>
    </lineage>
</organism>
<dbReference type="SUPFAM" id="SSF46966">
    <property type="entry name" value="Spectrin repeat"/>
    <property type="match status" value="1"/>
</dbReference>
<evidence type="ECO:0000259" key="2">
    <source>
        <dbReference type="Pfam" id="PF25075"/>
    </source>
</evidence>
<feature type="non-terminal residue" evidence="3">
    <location>
        <position position="155"/>
    </location>
</feature>